<name>A0A9N9MTP9_9CUCU</name>
<evidence type="ECO:0000313" key="1">
    <source>
        <dbReference type="EMBL" id="CAG9771307.1"/>
    </source>
</evidence>
<keyword evidence="2" id="KW-1185">Reference proteome</keyword>
<dbReference type="EMBL" id="OU892283">
    <property type="protein sequence ID" value="CAG9771307.1"/>
    <property type="molecule type" value="Genomic_DNA"/>
</dbReference>
<evidence type="ECO:0000313" key="2">
    <source>
        <dbReference type="Proteomes" id="UP001152799"/>
    </source>
</evidence>
<organism evidence="1 2">
    <name type="scientific">Ceutorhynchus assimilis</name>
    <name type="common">cabbage seed weevil</name>
    <dbReference type="NCBI Taxonomy" id="467358"/>
    <lineage>
        <taxon>Eukaryota</taxon>
        <taxon>Metazoa</taxon>
        <taxon>Ecdysozoa</taxon>
        <taxon>Arthropoda</taxon>
        <taxon>Hexapoda</taxon>
        <taxon>Insecta</taxon>
        <taxon>Pterygota</taxon>
        <taxon>Neoptera</taxon>
        <taxon>Endopterygota</taxon>
        <taxon>Coleoptera</taxon>
        <taxon>Polyphaga</taxon>
        <taxon>Cucujiformia</taxon>
        <taxon>Curculionidae</taxon>
        <taxon>Ceutorhynchinae</taxon>
        <taxon>Ceutorhynchus</taxon>
    </lineage>
</organism>
<accession>A0A9N9MTP9</accession>
<dbReference type="AlphaFoldDB" id="A0A9N9MTP9"/>
<gene>
    <name evidence="1" type="ORF">CEUTPL_LOCUS11744</name>
</gene>
<reference evidence="1" key="1">
    <citation type="submission" date="2022-01" db="EMBL/GenBank/DDBJ databases">
        <authorList>
            <person name="King R."/>
        </authorList>
    </citation>
    <scope>NUCLEOTIDE SEQUENCE</scope>
</reference>
<sequence length="95" mass="11341">MRSTAFGKDGKLDISNYMDEFPFSFHLLLRNITSLWSFERLNVEIMVNGTPKREEMNRTMRNRIEQVMRNSNTETEMVPTIIEKKKNMKIIKCHE</sequence>
<protein>
    <submittedName>
        <fullName evidence="1">Uncharacterized protein</fullName>
    </submittedName>
</protein>
<proteinExistence type="predicted"/>
<dbReference type="Proteomes" id="UP001152799">
    <property type="component" value="Chromosome 7"/>
</dbReference>